<keyword evidence="2" id="KW-1185">Reference proteome</keyword>
<evidence type="ECO:0008006" key="3">
    <source>
        <dbReference type="Google" id="ProtNLM"/>
    </source>
</evidence>
<name>A0A2N1J3L8_9BACT</name>
<dbReference type="SUPFAM" id="SSF46785">
    <property type="entry name" value="Winged helix' DNA-binding domain"/>
    <property type="match status" value="1"/>
</dbReference>
<dbReference type="InterPro" id="IPR036390">
    <property type="entry name" value="WH_DNA-bd_sf"/>
</dbReference>
<sequence>MNINQAIRLLKGMDELEPMNHKTKSLKGFQLRTILLLIVIAKKEGENQAYFKENLNWTFNSVSTHTRTLIEYGFIVQGDDERDPRYQSKRLYLAPKVRKVLEEQLSLEIN</sequence>
<gene>
    <name evidence="1" type="ORF">CP960_06135</name>
</gene>
<dbReference type="InterPro" id="IPR036388">
    <property type="entry name" value="WH-like_DNA-bd_sf"/>
</dbReference>
<comment type="caution">
    <text evidence="1">The sequence shown here is derived from an EMBL/GenBank/DDBJ whole genome shotgun (WGS) entry which is preliminary data.</text>
</comment>
<organism evidence="1 2">
    <name type="scientific">Malaciobacter halophilus</name>
    <dbReference type="NCBI Taxonomy" id="197482"/>
    <lineage>
        <taxon>Bacteria</taxon>
        <taxon>Pseudomonadati</taxon>
        <taxon>Campylobacterota</taxon>
        <taxon>Epsilonproteobacteria</taxon>
        <taxon>Campylobacterales</taxon>
        <taxon>Arcobacteraceae</taxon>
        <taxon>Malaciobacter</taxon>
    </lineage>
</organism>
<evidence type="ECO:0000313" key="2">
    <source>
        <dbReference type="Proteomes" id="UP000233248"/>
    </source>
</evidence>
<dbReference type="KEGG" id="ahs:AHALO_0681"/>
<accession>A0A2N1J3L8</accession>
<proteinExistence type="predicted"/>
<protein>
    <recommendedName>
        <fullName evidence="3">MarR family transcriptional regulator</fullName>
    </recommendedName>
</protein>
<evidence type="ECO:0000313" key="1">
    <source>
        <dbReference type="EMBL" id="PKI81136.1"/>
    </source>
</evidence>
<dbReference type="AlphaFoldDB" id="A0A2N1J3L8"/>
<dbReference type="EMBL" id="NXIF01000023">
    <property type="protein sequence ID" value="PKI81136.1"/>
    <property type="molecule type" value="Genomic_DNA"/>
</dbReference>
<dbReference type="Proteomes" id="UP000233248">
    <property type="component" value="Unassembled WGS sequence"/>
</dbReference>
<dbReference type="Gene3D" id="1.10.10.10">
    <property type="entry name" value="Winged helix-like DNA-binding domain superfamily/Winged helix DNA-binding domain"/>
    <property type="match status" value="1"/>
</dbReference>
<reference evidence="1 2" key="1">
    <citation type="submission" date="2017-09" db="EMBL/GenBank/DDBJ databases">
        <title>Genomics of the genus Arcobacter.</title>
        <authorList>
            <person name="Perez-Cataluna A."/>
            <person name="Figueras M.J."/>
            <person name="Salas-Masso N."/>
        </authorList>
    </citation>
    <scope>NUCLEOTIDE SEQUENCE [LARGE SCALE GENOMIC DNA]</scope>
    <source>
        <strain evidence="1 2">DSM 18005</strain>
    </source>
</reference>
<dbReference type="RefSeq" id="WP_101184534.1">
    <property type="nucleotide sequence ID" value="NZ_CP031218.1"/>
</dbReference>